<dbReference type="Proteomes" id="UP000828390">
    <property type="component" value="Unassembled WGS sequence"/>
</dbReference>
<evidence type="ECO:0000313" key="1">
    <source>
        <dbReference type="EMBL" id="KAH3858105.1"/>
    </source>
</evidence>
<comment type="caution">
    <text evidence="1">The sequence shown here is derived from an EMBL/GenBank/DDBJ whole genome shotgun (WGS) entry which is preliminary data.</text>
</comment>
<accession>A0A9D4R9E9</accession>
<evidence type="ECO:0000313" key="2">
    <source>
        <dbReference type="Proteomes" id="UP000828390"/>
    </source>
</evidence>
<keyword evidence="2" id="KW-1185">Reference proteome</keyword>
<name>A0A9D4R9E9_DREPO</name>
<reference evidence="1" key="2">
    <citation type="submission" date="2020-11" db="EMBL/GenBank/DDBJ databases">
        <authorList>
            <person name="McCartney M.A."/>
            <person name="Auch B."/>
            <person name="Kono T."/>
            <person name="Mallez S."/>
            <person name="Becker A."/>
            <person name="Gohl D.M."/>
            <person name="Silverstein K.A.T."/>
            <person name="Koren S."/>
            <person name="Bechman K.B."/>
            <person name="Herman A."/>
            <person name="Abrahante J.E."/>
            <person name="Garbe J."/>
        </authorList>
    </citation>
    <scope>NUCLEOTIDE SEQUENCE</scope>
    <source>
        <strain evidence="1">Duluth1</strain>
        <tissue evidence="1">Whole animal</tissue>
    </source>
</reference>
<dbReference type="EMBL" id="JAIWYP010000003">
    <property type="protein sequence ID" value="KAH3858105.1"/>
    <property type="molecule type" value="Genomic_DNA"/>
</dbReference>
<proteinExistence type="predicted"/>
<protein>
    <submittedName>
        <fullName evidence="1">Uncharacterized protein</fullName>
    </submittedName>
</protein>
<gene>
    <name evidence="1" type="ORF">DPMN_100724</name>
</gene>
<dbReference type="AlphaFoldDB" id="A0A9D4R9E9"/>
<reference evidence="1" key="1">
    <citation type="journal article" date="2019" name="bioRxiv">
        <title>The Genome of the Zebra Mussel, Dreissena polymorpha: A Resource for Invasive Species Research.</title>
        <authorList>
            <person name="McCartney M.A."/>
            <person name="Auch B."/>
            <person name="Kono T."/>
            <person name="Mallez S."/>
            <person name="Zhang Y."/>
            <person name="Obille A."/>
            <person name="Becker A."/>
            <person name="Abrahante J.E."/>
            <person name="Garbe J."/>
            <person name="Badalamenti J.P."/>
            <person name="Herman A."/>
            <person name="Mangelson H."/>
            <person name="Liachko I."/>
            <person name="Sullivan S."/>
            <person name="Sone E.D."/>
            <person name="Koren S."/>
            <person name="Silverstein K.A.T."/>
            <person name="Beckman K.B."/>
            <person name="Gohl D.M."/>
        </authorList>
    </citation>
    <scope>NUCLEOTIDE SEQUENCE</scope>
    <source>
        <strain evidence="1">Duluth1</strain>
        <tissue evidence="1">Whole animal</tissue>
    </source>
</reference>
<organism evidence="1 2">
    <name type="scientific">Dreissena polymorpha</name>
    <name type="common">Zebra mussel</name>
    <name type="synonym">Mytilus polymorpha</name>
    <dbReference type="NCBI Taxonomy" id="45954"/>
    <lineage>
        <taxon>Eukaryota</taxon>
        <taxon>Metazoa</taxon>
        <taxon>Spiralia</taxon>
        <taxon>Lophotrochozoa</taxon>
        <taxon>Mollusca</taxon>
        <taxon>Bivalvia</taxon>
        <taxon>Autobranchia</taxon>
        <taxon>Heteroconchia</taxon>
        <taxon>Euheterodonta</taxon>
        <taxon>Imparidentia</taxon>
        <taxon>Neoheterodontei</taxon>
        <taxon>Myida</taxon>
        <taxon>Dreissenoidea</taxon>
        <taxon>Dreissenidae</taxon>
        <taxon>Dreissena</taxon>
    </lineage>
</organism>
<sequence>MGNDISARRICKSLNHRGCKRVMVLSISYEGLGVSSRDEWSVRVGSEVSDQELTNRLQGPAMGEPRGKMARLGHSTYIRGNKLRNAYVCELL</sequence>